<gene>
    <name evidence="12" type="primary">secF</name>
    <name evidence="12" type="ORF">SCFA_890003</name>
</gene>
<dbReference type="InterPro" id="IPR022646">
    <property type="entry name" value="SecD/SecF_CS"/>
</dbReference>
<dbReference type="AlphaFoldDB" id="A0A485M6V9"/>
<dbReference type="NCBIfam" id="TIGR00916">
    <property type="entry name" value="2A0604s01"/>
    <property type="match status" value="1"/>
</dbReference>
<dbReference type="PANTHER" id="PTHR30081:SF8">
    <property type="entry name" value="PROTEIN TRANSLOCASE SUBUNIT SECF"/>
    <property type="match status" value="1"/>
</dbReference>
<feature type="transmembrane region" description="Helical" evidence="10">
    <location>
        <begin position="189"/>
        <end position="212"/>
    </location>
</feature>
<evidence type="ECO:0000256" key="7">
    <source>
        <dbReference type="ARBA" id="ARBA00022989"/>
    </source>
</evidence>
<keyword evidence="9 10" id="KW-0472">Membrane</keyword>
<dbReference type="Pfam" id="PF07549">
    <property type="entry name" value="Sec_GG"/>
    <property type="match status" value="1"/>
</dbReference>
<dbReference type="GO" id="GO:0006886">
    <property type="term" value="P:intracellular protein transport"/>
    <property type="evidence" value="ECO:0007669"/>
    <property type="project" value="InterPro"/>
</dbReference>
<dbReference type="InterPro" id="IPR022645">
    <property type="entry name" value="SecD/SecF_bac"/>
</dbReference>
<sequence>MDIIRPGTQIDFMKYRKAAFTLSAALIIISIAALFVRGLNYGTDFTGGTEIQVAFSKVVKTDEVRSAIEPIGLAGASIQSIGENRDNEFLIRTPVEGDTGGETVQQIEGALKDTFGEENVDIRRADVVGAAVSKDLKQKGFLSLFYAGIGLLIYIWWRFKISYSVAAIIALAHDVIITVGIFSLTGREISLPVIAALLTVIGYSLNDTIIVFDRIRENIKKAAGSFDYSSLLDSSISQTLSRTLITSSTTLFVVLALFLFGGSVINNFAFAIMVGLIVGTYSSIFIASPILLFFRQEKE</sequence>
<evidence type="ECO:0000256" key="1">
    <source>
        <dbReference type="ARBA" id="ARBA00004651"/>
    </source>
</evidence>
<keyword evidence="6" id="KW-0653">Protein transport</keyword>
<dbReference type="PRINTS" id="PR01755">
    <property type="entry name" value="SECFTRNLCASE"/>
</dbReference>
<feature type="transmembrane region" description="Helical" evidence="10">
    <location>
        <begin position="140"/>
        <end position="157"/>
    </location>
</feature>
<feature type="transmembrane region" description="Helical" evidence="10">
    <location>
        <begin position="268"/>
        <end position="294"/>
    </location>
</feature>
<keyword evidence="3" id="KW-0813">Transport</keyword>
<evidence type="ECO:0000256" key="6">
    <source>
        <dbReference type="ARBA" id="ARBA00022927"/>
    </source>
</evidence>
<dbReference type="NCBIfam" id="TIGR00966">
    <property type="entry name" value="transloc_SecF"/>
    <property type="match status" value="1"/>
</dbReference>
<dbReference type="PANTHER" id="PTHR30081">
    <property type="entry name" value="PROTEIN-EXPORT MEMBRANE PROTEIN SEC"/>
    <property type="match status" value="1"/>
</dbReference>
<keyword evidence="8" id="KW-0811">Translocation</keyword>
<dbReference type="Pfam" id="PF02355">
    <property type="entry name" value="SecD_SecF_C"/>
    <property type="match status" value="1"/>
</dbReference>
<evidence type="ECO:0000256" key="5">
    <source>
        <dbReference type="ARBA" id="ARBA00022692"/>
    </source>
</evidence>
<evidence type="ECO:0000256" key="3">
    <source>
        <dbReference type="ARBA" id="ARBA00022448"/>
    </source>
</evidence>
<protein>
    <recommendedName>
        <fullName evidence="2">Protein translocase subunit SecF</fullName>
    </recommendedName>
</protein>
<feature type="transmembrane region" description="Helical" evidence="10">
    <location>
        <begin position="20"/>
        <end position="39"/>
    </location>
</feature>
<feature type="transmembrane region" description="Helical" evidence="10">
    <location>
        <begin position="244"/>
        <end position="262"/>
    </location>
</feature>
<dbReference type="InterPro" id="IPR048634">
    <property type="entry name" value="SecD_SecF_C"/>
</dbReference>
<dbReference type="EMBL" id="CAADRM010000157">
    <property type="protein sequence ID" value="VFU18655.1"/>
    <property type="molecule type" value="Genomic_DNA"/>
</dbReference>
<evidence type="ECO:0000256" key="8">
    <source>
        <dbReference type="ARBA" id="ARBA00023010"/>
    </source>
</evidence>
<evidence type="ECO:0000256" key="4">
    <source>
        <dbReference type="ARBA" id="ARBA00022475"/>
    </source>
</evidence>
<name>A0A485M6V9_9ZZZZ</name>
<dbReference type="InterPro" id="IPR005665">
    <property type="entry name" value="SecF_bac"/>
</dbReference>
<accession>A0A485M6V9</accession>
<dbReference type="Gene3D" id="1.20.1640.10">
    <property type="entry name" value="Multidrug efflux transporter AcrB transmembrane domain"/>
    <property type="match status" value="1"/>
</dbReference>
<evidence type="ECO:0000259" key="11">
    <source>
        <dbReference type="Pfam" id="PF02355"/>
    </source>
</evidence>
<feature type="transmembrane region" description="Helical" evidence="10">
    <location>
        <begin position="164"/>
        <end position="183"/>
    </location>
</feature>
<dbReference type="SUPFAM" id="SSF82866">
    <property type="entry name" value="Multidrug efflux transporter AcrB transmembrane domain"/>
    <property type="match status" value="1"/>
</dbReference>
<keyword evidence="5 10" id="KW-0812">Transmembrane</keyword>
<proteinExistence type="inferred from homology"/>
<keyword evidence="4" id="KW-1003">Cell membrane</keyword>
<organism evidence="12">
    <name type="scientific">anaerobic digester metagenome</name>
    <dbReference type="NCBI Taxonomy" id="1263854"/>
    <lineage>
        <taxon>unclassified sequences</taxon>
        <taxon>metagenomes</taxon>
        <taxon>ecological metagenomes</taxon>
    </lineage>
</organism>
<feature type="domain" description="Protein export membrane protein SecD/SecF C-terminal" evidence="11">
    <location>
        <begin position="117"/>
        <end position="296"/>
    </location>
</feature>
<dbReference type="FunFam" id="1.20.1640.10:FF:000024">
    <property type="entry name" value="Multifunctional fusion protein"/>
    <property type="match status" value="1"/>
</dbReference>
<dbReference type="InterPro" id="IPR055344">
    <property type="entry name" value="SecD_SecF_C_bact"/>
</dbReference>
<reference evidence="12" key="1">
    <citation type="submission" date="2019-03" db="EMBL/GenBank/DDBJ databases">
        <authorList>
            <person name="Hao L."/>
        </authorList>
    </citation>
    <scope>NUCLEOTIDE SEQUENCE</scope>
</reference>
<dbReference type="GO" id="GO:0015450">
    <property type="term" value="F:protein-transporting ATPase activity"/>
    <property type="evidence" value="ECO:0007669"/>
    <property type="project" value="InterPro"/>
</dbReference>
<evidence type="ECO:0000256" key="9">
    <source>
        <dbReference type="ARBA" id="ARBA00023136"/>
    </source>
</evidence>
<evidence type="ECO:0000256" key="10">
    <source>
        <dbReference type="SAM" id="Phobius"/>
    </source>
</evidence>
<keyword evidence="7 10" id="KW-1133">Transmembrane helix</keyword>
<dbReference type="GO" id="GO:0005886">
    <property type="term" value="C:plasma membrane"/>
    <property type="evidence" value="ECO:0007669"/>
    <property type="project" value="UniProtKB-SubCell"/>
</dbReference>
<dbReference type="InterPro" id="IPR022813">
    <property type="entry name" value="SecD/SecF_arch_bac"/>
</dbReference>
<evidence type="ECO:0000256" key="2">
    <source>
        <dbReference type="ARBA" id="ARBA00015792"/>
    </source>
</evidence>
<dbReference type="HAMAP" id="MF_01464_B">
    <property type="entry name" value="SecF_B"/>
    <property type="match status" value="1"/>
</dbReference>
<evidence type="ECO:0000313" key="12">
    <source>
        <dbReference type="EMBL" id="VFU18655.1"/>
    </source>
</evidence>
<comment type="subcellular location">
    <subcellularLocation>
        <location evidence="1">Cell membrane</location>
        <topology evidence="1">Multi-pass membrane protein</topology>
    </subcellularLocation>
</comment>